<dbReference type="RefSeq" id="WP_087480637.1">
    <property type="nucleotide sequence ID" value="NZ_AP024883.1"/>
</dbReference>
<reference evidence="2 3" key="1">
    <citation type="submission" date="2017-05" db="EMBL/GenBank/DDBJ databases">
        <authorList>
            <person name="Song R."/>
            <person name="Chenine A.L."/>
            <person name="Ruprecht R.M."/>
        </authorList>
    </citation>
    <scope>NUCLEOTIDE SEQUENCE [LARGE SCALE GENOMIC DNA]</scope>
    <source>
        <strain evidence="2 3">CECT 7927</strain>
    </source>
</reference>
<dbReference type="Proteomes" id="UP000196125">
    <property type="component" value="Unassembled WGS sequence"/>
</dbReference>
<organism evidence="2 3">
    <name type="scientific">Vibrio mangrovi</name>
    <dbReference type="NCBI Taxonomy" id="474394"/>
    <lineage>
        <taxon>Bacteria</taxon>
        <taxon>Pseudomonadati</taxon>
        <taxon>Pseudomonadota</taxon>
        <taxon>Gammaproteobacteria</taxon>
        <taxon>Vibrionales</taxon>
        <taxon>Vibrionaceae</taxon>
        <taxon>Vibrio</taxon>
    </lineage>
</organism>
<evidence type="ECO:0000313" key="3">
    <source>
        <dbReference type="Proteomes" id="UP000196125"/>
    </source>
</evidence>
<sequence>MLKASFLLIIPTLSFGGDYSLESRGNDLVVNNGHSSKIYENILNDYQNDMIFISSFLGSPVLERTSESISKDDIVFTFNSDYSKFDCAYFSYYSYYSHLLMGKSVCGLDKKISSENIENIIDILGSMKLDEGDSSTVLKAPIQQRIVEFGDIDVVVSASSIDDILMENFYILIKSGKNEKTISMDKYYIEYDKKGDPIFLSIYKNEAIKKYSYNELSYL</sequence>
<evidence type="ECO:0000313" key="1">
    <source>
        <dbReference type="EMBL" id="MDW6001371.1"/>
    </source>
</evidence>
<dbReference type="AlphaFoldDB" id="A0A1Y6ISK1"/>
<accession>A0A1Y6ISK1</accession>
<dbReference type="Proteomes" id="UP001283366">
    <property type="component" value="Unassembled WGS sequence"/>
</dbReference>
<proteinExistence type="predicted"/>
<name>A0A1Y6ISK1_9VIBR</name>
<keyword evidence="4" id="KW-1185">Reference proteome</keyword>
<gene>
    <name evidence="1" type="ORF">SBX37_00415</name>
    <name evidence="2" type="ORF">VIM7927_01872</name>
</gene>
<evidence type="ECO:0000313" key="2">
    <source>
        <dbReference type="EMBL" id="SMS00606.1"/>
    </source>
</evidence>
<protein>
    <submittedName>
        <fullName evidence="2">Uncharacterized protein</fullName>
    </submittedName>
</protein>
<dbReference type="EMBL" id="JAWRCO010000001">
    <property type="protein sequence ID" value="MDW6001371.1"/>
    <property type="molecule type" value="Genomic_DNA"/>
</dbReference>
<evidence type="ECO:0000313" key="4">
    <source>
        <dbReference type="Proteomes" id="UP001283366"/>
    </source>
</evidence>
<dbReference type="EMBL" id="FXXI01000002">
    <property type="protein sequence ID" value="SMS00606.1"/>
    <property type="molecule type" value="Genomic_DNA"/>
</dbReference>
<reference evidence="1 4" key="2">
    <citation type="submission" date="2023-11" db="EMBL/GenBank/DDBJ databases">
        <title>Plant-associative lifestyle of Vibrio porteresiae and its evolutionary dynamics.</title>
        <authorList>
            <person name="Rameshkumar N."/>
            <person name="Kirti K."/>
        </authorList>
    </citation>
    <scope>NUCLEOTIDE SEQUENCE [LARGE SCALE GENOMIC DNA]</scope>
    <source>
        <strain evidence="1 4">MSSRF38</strain>
    </source>
</reference>